<dbReference type="EMBL" id="VFOV01000001">
    <property type="protein sequence ID" value="TQL67384.1"/>
    <property type="molecule type" value="Genomic_DNA"/>
</dbReference>
<dbReference type="InterPro" id="IPR050187">
    <property type="entry name" value="Lipid_Phosphate_FormReg"/>
</dbReference>
<keyword evidence="8" id="KW-1208">Phospholipid metabolism</keyword>
<dbReference type="OrthoDB" id="142078at2"/>
<keyword evidence="3" id="KW-0808">Transferase</keyword>
<dbReference type="RefSeq" id="WP_141779491.1">
    <property type="nucleotide sequence ID" value="NZ_VFOV01000001.1"/>
</dbReference>
<evidence type="ECO:0000256" key="5">
    <source>
        <dbReference type="ARBA" id="ARBA00022777"/>
    </source>
</evidence>
<keyword evidence="7" id="KW-0594">Phospholipid biosynthesis</keyword>
<dbReference type="InterPro" id="IPR045540">
    <property type="entry name" value="YegS/DAGK_C"/>
</dbReference>
<dbReference type="SUPFAM" id="SSF111331">
    <property type="entry name" value="NAD kinase/diacylglycerol kinase-like"/>
    <property type="match status" value="1"/>
</dbReference>
<dbReference type="Pfam" id="PF00781">
    <property type="entry name" value="DAGK_cat"/>
    <property type="match status" value="1"/>
</dbReference>
<dbReference type="GO" id="GO:0008654">
    <property type="term" value="P:phospholipid biosynthetic process"/>
    <property type="evidence" value="ECO:0007669"/>
    <property type="project" value="UniProtKB-KW"/>
</dbReference>
<dbReference type="SMART" id="SM00046">
    <property type="entry name" value="DAGKc"/>
    <property type="match status" value="1"/>
</dbReference>
<name>A0A543A4A7_9ACTN</name>
<reference evidence="10 11" key="1">
    <citation type="submission" date="2019-06" db="EMBL/GenBank/DDBJ databases">
        <title>Sequencing the genomes of 1000 actinobacteria strains.</title>
        <authorList>
            <person name="Klenk H.-P."/>
        </authorList>
    </citation>
    <scope>NUCLEOTIDE SEQUENCE [LARGE SCALE GENOMIC DNA]</scope>
    <source>
        <strain evidence="10 11">DSM 25218</strain>
    </source>
</reference>
<evidence type="ECO:0000256" key="2">
    <source>
        <dbReference type="ARBA" id="ARBA00005983"/>
    </source>
</evidence>
<evidence type="ECO:0000313" key="10">
    <source>
        <dbReference type="EMBL" id="TQL67384.1"/>
    </source>
</evidence>
<accession>A0A543A4A7</accession>
<evidence type="ECO:0000256" key="1">
    <source>
        <dbReference type="ARBA" id="ARBA00001946"/>
    </source>
</evidence>
<evidence type="ECO:0000256" key="3">
    <source>
        <dbReference type="ARBA" id="ARBA00022679"/>
    </source>
</evidence>
<comment type="caution">
    <text evidence="10">The sequence shown here is derived from an EMBL/GenBank/DDBJ whole genome shotgun (WGS) entry which is preliminary data.</text>
</comment>
<dbReference type="Gene3D" id="3.40.50.10330">
    <property type="entry name" value="Probable inorganic polyphosphate/atp-NAD kinase, domain 1"/>
    <property type="match status" value="1"/>
</dbReference>
<dbReference type="InterPro" id="IPR001206">
    <property type="entry name" value="Diacylglycerol_kinase_cat_dom"/>
</dbReference>
<dbReference type="Proteomes" id="UP000320209">
    <property type="component" value="Unassembled WGS sequence"/>
</dbReference>
<proteinExistence type="inferred from homology"/>
<evidence type="ECO:0000256" key="6">
    <source>
        <dbReference type="ARBA" id="ARBA00022840"/>
    </source>
</evidence>
<evidence type="ECO:0000256" key="4">
    <source>
        <dbReference type="ARBA" id="ARBA00022741"/>
    </source>
</evidence>
<keyword evidence="11" id="KW-1185">Reference proteome</keyword>
<dbReference type="InterPro" id="IPR016064">
    <property type="entry name" value="NAD/diacylglycerol_kinase_sf"/>
</dbReference>
<gene>
    <name evidence="10" type="ORF">FB381_1260</name>
</gene>
<keyword evidence="4" id="KW-0547">Nucleotide-binding</keyword>
<keyword evidence="7" id="KW-0444">Lipid biosynthesis</keyword>
<evidence type="ECO:0000313" key="11">
    <source>
        <dbReference type="Proteomes" id="UP000320209"/>
    </source>
</evidence>
<evidence type="ECO:0000256" key="7">
    <source>
        <dbReference type="ARBA" id="ARBA00023209"/>
    </source>
</evidence>
<dbReference type="PANTHER" id="PTHR12358">
    <property type="entry name" value="SPHINGOSINE KINASE"/>
    <property type="match status" value="1"/>
</dbReference>
<dbReference type="GO" id="GO:0004143">
    <property type="term" value="F:ATP-dependent diacylglycerol kinase activity"/>
    <property type="evidence" value="ECO:0007669"/>
    <property type="project" value="TreeGrafter"/>
</dbReference>
<comment type="cofactor">
    <cofactor evidence="1">
        <name>Mg(2+)</name>
        <dbReference type="ChEBI" id="CHEBI:18420"/>
    </cofactor>
</comment>
<dbReference type="Pfam" id="PF19279">
    <property type="entry name" value="YegS_C"/>
    <property type="match status" value="1"/>
</dbReference>
<dbReference type="InterPro" id="IPR017438">
    <property type="entry name" value="ATP-NAD_kinase_N"/>
</dbReference>
<keyword evidence="6" id="KW-0067">ATP-binding</keyword>
<keyword evidence="5 10" id="KW-0418">Kinase</keyword>
<keyword evidence="7" id="KW-0443">Lipid metabolism</keyword>
<evidence type="ECO:0000259" key="9">
    <source>
        <dbReference type="PROSITE" id="PS50146"/>
    </source>
</evidence>
<dbReference type="GO" id="GO:0005524">
    <property type="term" value="F:ATP binding"/>
    <property type="evidence" value="ECO:0007669"/>
    <property type="project" value="UniProtKB-KW"/>
</dbReference>
<feature type="domain" description="DAGKc" evidence="9">
    <location>
        <begin position="4"/>
        <end position="133"/>
    </location>
</feature>
<comment type="similarity">
    <text evidence="2">Belongs to the diacylglycerol/lipid kinase family.</text>
</comment>
<dbReference type="PROSITE" id="PS50146">
    <property type="entry name" value="DAGK"/>
    <property type="match status" value="1"/>
</dbReference>
<evidence type="ECO:0000256" key="8">
    <source>
        <dbReference type="ARBA" id="ARBA00023264"/>
    </source>
</evidence>
<dbReference type="PANTHER" id="PTHR12358:SF106">
    <property type="entry name" value="LIPID KINASE YEGS"/>
    <property type="match status" value="1"/>
</dbReference>
<protein>
    <submittedName>
        <fullName evidence="10">YegS/Rv2252/BmrU family lipid kinase</fullName>
    </submittedName>
</protein>
<organism evidence="10 11">
    <name type="scientific">Nocardioides albertanoniae</name>
    <dbReference type="NCBI Taxonomy" id="1175486"/>
    <lineage>
        <taxon>Bacteria</taxon>
        <taxon>Bacillati</taxon>
        <taxon>Actinomycetota</taxon>
        <taxon>Actinomycetes</taxon>
        <taxon>Propionibacteriales</taxon>
        <taxon>Nocardioidaceae</taxon>
        <taxon>Nocardioides</taxon>
    </lineage>
</organism>
<sequence>MTEPSGRTFSFLVNPVSGGGAAPAAVVPVARILRDAGATVDVTYSSGPRATLDVIEGAVARGEIVVSVGGDGMLSSIAGRVSQLGGTLGIVPAGRGNDFARMLGLSSDPEEVAAILLEGAPRAIDLLSVRIGDAEPRVVASSVYTGVDAVAGEIVDKVRWLPGKLQYPYAAVHALATYKPIEAHVVIDGVAHDFGAATVVVANSKFYGSGMKIAPQAEVDDGLLDVVVIEAAGRRGLIQSLPKVYDGAHVELDEVHVVRGRSVTINGTPSVPMGGDGEPLGQLPAGVDEATRIDVLPGALQLLLPS</sequence>
<dbReference type="AlphaFoldDB" id="A0A543A4A7"/>
<dbReference type="Gene3D" id="2.60.200.40">
    <property type="match status" value="1"/>
</dbReference>
<dbReference type="GO" id="GO:0005886">
    <property type="term" value="C:plasma membrane"/>
    <property type="evidence" value="ECO:0007669"/>
    <property type="project" value="TreeGrafter"/>
</dbReference>